<gene>
    <name evidence="7" type="ORF">ISN45_Aa04g003610</name>
</gene>
<evidence type="ECO:0000256" key="4">
    <source>
        <dbReference type="ARBA" id="ARBA00022821"/>
    </source>
</evidence>
<keyword evidence="6" id="KW-0472">Membrane</keyword>
<comment type="similarity">
    <text evidence="1">Belongs to the DEFL family.</text>
</comment>
<dbReference type="InterPro" id="IPR010851">
    <property type="entry name" value="DEFL"/>
</dbReference>
<dbReference type="GO" id="GO:0050832">
    <property type="term" value="P:defense response to fungus"/>
    <property type="evidence" value="ECO:0007669"/>
    <property type="project" value="UniProtKB-KW"/>
</dbReference>
<keyword evidence="7" id="KW-0167">Capsid protein</keyword>
<evidence type="ECO:0000256" key="3">
    <source>
        <dbReference type="ARBA" id="ARBA00022577"/>
    </source>
</evidence>
<comment type="caution">
    <text evidence="7">The sequence shown here is derived from an EMBL/GenBank/DDBJ whole genome shotgun (WGS) entry which is preliminary data.</text>
</comment>
<keyword evidence="2" id="KW-0929">Antimicrobial</keyword>
<dbReference type="GO" id="GO:0031640">
    <property type="term" value="P:killing of cells of another organism"/>
    <property type="evidence" value="ECO:0007669"/>
    <property type="project" value="UniProtKB-KW"/>
</dbReference>
<evidence type="ECO:0000313" key="8">
    <source>
        <dbReference type="Proteomes" id="UP000694240"/>
    </source>
</evidence>
<evidence type="ECO:0000256" key="6">
    <source>
        <dbReference type="SAM" id="Phobius"/>
    </source>
</evidence>
<evidence type="ECO:0000256" key="1">
    <source>
        <dbReference type="ARBA" id="ARBA00006722"/>
    </source>
</evidence>
<evidence type="ECO:0000313" key="7">
    <source>
        <dbReference type="EMBL" id="KAG7567493.1"/>
    </source>
</evidence>
<dbReference type="Pfam" id="PF07333">
    <property type="entry name" value="SLR1-BP"/>
    <property type="match status" value="1"/>
</dbReference>
<keyword evidence="7" id="KW-0946">Virion</keyword>
<keyword evidence="4" id="KW-0611">Plant defense</keyword>
<sequence length="162" mass="17704">MSLLRRFGSWSSLGSVLDRGFLALGLSFSPGFDYLLPQPLLSSGRSRPKLSSTTFGVSGTMSSITPRGLLHKSSSRSSIARMKKSFQLSLIILIIFTILVLGVVGDVNQRKRKCWEEIKGKDLCNLFRNECLSMCIKKHPKGGSTCVPTPQGGKKCLCGYPC</sequence>
<organism evidence="7 8">
    <name type="scientific">Arabidopsis thaliana x Arabidopsis arenosa</name>
    <dbReference type="NCBI Taxonomy" id="1240361"/>
    <lineage>
        <taxon>Eukaryota</taxon>
        <taxon>Viridiplantae</taxon>
        <taxon>Streptophyta</taxon>
        <taxon>Embryophyta</taxon>
        <taxon>Tracheophyta</taxon>
        <taxon>Spermatophyta</taxon>
        <taxon>Magnoliopsida</taxon>
        <taxon>eudicotyledons</taxon>
        <taxon>Gunneridae</taxon>
        <taxon>Pentapetalae</taxon>
        <taxon>rosids</taxon>
        <taxon>malvids</taxon>
        <taxon>Brassicales</taxon>
        <taxon>Brassicaceae</taxon>
        <taxon>Camelineae</taxon>
        <taxon>Arabidopsis</taxon>
    </lineage>
</organism>
<evidence type="ECO:0000256" key="5">
    <source>
        <dbReference type="ARBA" id="ARBA00023157"/>
    </source>
</evidence>
<dbReference type="EMBL" id="JAEFBK010000009">
    <property type="protein sequence ID" value="KAG7567493.1"/>
    <property type="molecule type" value="Genomic_DNA"/>
</dbReference>
<evidence type="ECO:0000256" key="2">
    <source>
        <dbReference type="ARBA" id="ARBA00022529"/>
    </source>
</evidence>
<proteinExistence type="inferred from homology"/>
<accession>A0A8T2A1T7</accession>
<feature type="transmembrane region" description="Helical" evidence="6">
    <location>
        <begin position="86"/>
        <end position="104"/>
    </location>
</feature>
<keyword evidence="5" id="KW-1015">Disulfide bond</keyword>
<keyword evidence="6" id="KW-0812">Transmembrane</keyword>
<keyword evidence="8" id="KW-1185">Reference proteome</keyword>
<dbReference type="Proteomes" id="UP000694240">
    <property type="component" value="Chromosome 9"/>
</dbReference>
<dbReference type="AlphaFoldDB" id="A0A8T2A1T7"/>
<name>A0A8T2A1T7_9BRAS</name>
<keyword evidence="3" id="KW-0295">Fungicide</keyword>
<keyword evidence="6" id="KW-1133">Transmembrane helix</keyword>
<protein>
    <submittedName>
        <fullName evidence="7">S locus-related glycoprotein 1 binding pollen coat protein</fullName>
    </submittedName>
</protein>
<reference evidence="7 8" key="1">
    <citation type="submission" date="2020-12" db="EMBL/GenBank/DDBJ databases">
        <title>Concerted genomic and epigenomic changes stabilize Arabidopsis allopolyploids.</title>
        <authorList>
            <person name="Chen Z."/>
        </authorList>
    </citation>
    <scope>NUCLEOTIDE SEQUENCE [LARGE SCALE GENOMIC DNA]</scope>
    <source>
        <strain evidence="7">Allo738</strain>
        <tissue evidence="7">Leaf</tissue>
    </source>
</reference>